<protein>
    <submittedName>
        <fullName evidence="2">NrdH-redoxin</fullName>
    </submittedName>
</protein>
<dbReference type="CDD" id="cd02976">
    <property type="entry name" value="NrdH"/>
    <property type="match status" value="1"/>
</dbReference>
<dbReference type="PANTHER" id="PTHR34386:SF1">
    <property type="entry name" value="GLUTAREDOXIN-LIKE PROTEIN NRDH"/>
    <property type="match status" value="1"/>
</dbReference>
<organism evidence="2 3">
    <name type="scientific">Candidatus Iainarchaeum sp</name>
    <dbReference type="NCBI Taxonomy" id="3101447"/>
    <lineage>
        <taxon>Archaea</taxon>
        <taxon>Candidatus Iainarchaeota</taxon>
        <taxon>Candidatus Iainarchaeia</taxon>
        <taxon>Candidatus Iainarchaeales</taxon>
        <taxon>Candidatus Iainarchaeaceae</taxon>
        <taxon>Candidatus Iainarchaeum</taxon>
    </lineage>
</organism>
<evidence type="ECO:0000313" key="3">
    <source>
        <dbReference type="Proteomes" id="UP000226712"/>
    </source>
</evidence>
<evidence type="ECO:0000313" key="2">
    <source>
        <dbReference type="EMBL" id="MAG18299.1"/>
    </source>
</evidence>
<dbReference type="Pfam" id="PF00462">
    <property type="entry name" value="Glutaredoxin"/>
    <property type="match status" value="1"/>
</dbReference>
<comment type="caution">
    <text evidence="2">The sequence shown here is derived from an EMBL/GenBank/DDBJ whole genome shotgun (WGS) entry which is preliminary data.</text>
</comment>
<feature type="domain" description="Glutaredoxin" evidence="1">
    <location>
        <begin position="6"/>
        <end position="65"/>
    </location>
</feature>
<gene>
    <name evidence="2" type="ORF">CL944_02395</name>
</gene>
<dbReference type="InterPro" id="IPR011911">
    <property type="entry name" value="GlrX_YruB"/>
</dbReference>
<dbReference type="InterPro" id="IPR002109">
    <property type="entry name" value="Glutaredoxin"/>
</dbReference>
<dbReference type="InterPro" id="IPR051548">
    <property type="entry name" value="Grx-like_ET"/>
</dbReference>
<dbReference type="EMBL" id="NZBD01000015">
    <property type="protein sequence ID" value="MAG18299.1"/>
    <property type="molecule type" value="Genomic_DNA"/>
</dbReference>
<dbReference type="Gene3D" id="3.40.30.10">
    <property type="entry name" value="Glutaredoxin"/>
    <property type="match status" value="1"/>
</dbReference>
<dbReference type="InterPro" id="IPR036249">
    <property type="entry name" value="Thioredoxin-like_sf"/>
</dbReference>
<dbReference type="PANTHER" id="PTHR34386">
    <property type="entry name" value="GLUTAREDOXIN"/>
    <property type="match status" value="1"/>
</dbReference>
<dbReference type="AlphaFoldDB" id="A0A2D6LQ38"/>
<dbReference type="Proteomes" id="UP000226712">
    <property type="component" value="Unassembled WGS sequence"/>
</dbReference>
<reference evidence="3" key="1">
    <citation type="submission" date="2017-09" db="EMBL/GenBank/DDBJ databases">
        <title>The Reconstruction of 2,631 Draft Metagenome-Assembled Genomes from the Global Oceans.</title>
        <authorList>
            <person name="Tully B.J."/>
            <person name="Graham E.D."/>
            <person name="Heidelberg J.F."/>
        </authorList>
    </citation>
    <scope>NUCLEOTIDE SEQUENCE [LARGE SCALE GENOMIC DNA]</scope>
</reference>
<dbReference type="GO" id="GO:0045454">
    <property type="term" value="P:cell redox homeostasis"/>
    <property type="evidence" value="ECO:0007669"/>
    <property type="project" value="TreeGrafter"/>
</dbReference>
<dbReference type="GO" id="GO:0009055">
    <property type="term" value="F:electron transfer activity"/>
    <property type="evidence" value="ECO:0007669"/>
    <property type="project" value="TreeGrafter"/>
</dbReference>
<proteinExistence type="predicted"/>
<evidence type="ECO:0000259" key="1">
    <source>
        <dbReference type="Pfam" id="PF00462"/>
    </source>
</evidence>
<sequence>MIMSEVTIYTTPTCVYCNMAKEFFKENKVEYKQIDVSTDSQKAQAMFEKSGQMGVPVIDIDGKIIVGFDKESIKEALGL</sequence>
<dbReference type="NCBIfam" id="TIGR02196">
    <property type="entry name" value="GlrX_YruB"/>
    <property type="match status" value="1"/>
</dbReference>
<accession>A0A2D6LQ38</accession>
<dbReference type="SUPFAM" id="SSF52833">
    <property type="entry name" value="Thioredoxin-like"/>
    <property type="match status" value="1"/>
</dbReference>
<name>A0A2D6LQ38_9ARCH</name>
<dbReference type="PROSITE" id="PS51354">
    <property type="entry name" value="GLUTAREDOXIN_2"/>
    <property type="match status" value="1"/>
</dbReference>